<dbReference type="Gene3D" id="3.30.565.10">
    <property type="entry name" value="Histidine kinase-like ATPase, C-terminal domain"/>
    <property type="match status" value="1"/>
</dbReference>
<keyword evidence="5" id="KW-1185">Reference proteome</keyword>
<dbReference type="Proteomes" id="UP000629596">
    <property type="component" value="Unassembled WGS sequence"/>
</dbReference>
<dbReference type="RefSeq" id="WP_115501292.1">
    <property type="nucleotide sequence ID" value="NZ_JACRTI010000082.1"/>
</dbReference>
<proteinExistence type="predicted"/>
<dbReference type="Pfam" id="PF13581">
    <property type="entry name" value="HATPase_c_2"/>
    <property type="match status" value="1"/>
</dbReference>
<keyword evidence="2" id="KW-0067">ATP-binding</keyword>
<reference evidence="3 4" key="1">
    <citation type="submission" date="2018-07" db="EMBL/GenBank/DDBJ databases">
        <title>Parabacteroides acidifaciens nov. sp., isolated from human feces.</title>
        <authorList>
            <person name="Wang Y.J."/>
        </authorList>
    </citation>
    <scope>NUCLEOTIDE SEQUENCE [LARGE SCALE GENOMIC DNA]</scope>
    <source>
        <strain evidence="3 4">426-9</strain>
    </source>
</reference>
<dbReference type="GO" id="GO:0005524">
    <property type="term" value="F:ATP binding"/>
    <property type="evidence" value="ECO:0007669"/>
    <property type="project" value="UniProtKB-KW"/>
</dbReference>
<evidence type="ECO:0000313" key="2">
    <source>
        <dbReference type="EMBL" id="MBC8603792.1"/>
    </source>
</evidence>
<evidence type="ECO:0000313" key="4">
    <source>
        <dbReference type="Proteomes" id="UP000256321"/>
    </source>
</evidence>
<dbReference type="EMBL" id="QREV01000082">
    <property type="protein sequence ID" value="RDU47462.1"/>
    <property type="molecule type" value="Genomic_DNA"/>
</dbReference>
<dbReference type="Proteomes" id="UP000256321">
    <property type="component" value="Unassembled WGS sequence"/>
</dbReference>
<accession>A0A3D8HA02</accession>
<reference evidence="2 5" key="2">
    <citation type="submission" date="2020-08" db="EMBL/GenBank/DDBJ databases">
        <title>Genome public.</title>
        <authorList>
            <person name="Liu C."/>
            <person name="Sun Q."/>
        </authorList>
    </citation>
    <scope>NUCLEOTIDE SEQUENCE [LARGE SCALE GENOMIC DNA]</scope>
    <source>
        <strain evidence="2 5">426_9</strain>
    </source>
</reference>
<protein>
    <submittedName>
        <fullName evidence="2">ATP-binding protein</fullName>
    </submittedName>
    <submittedName>
        <fullName evidence="3">Anti-sigma regulatory factor</fullName>
    </submittedName>
</protein>
<dbReference type="EMBL" id="JACRTI010000082">
    <property type="protein sequence ID" value="MBC8603792.1"/>
    <property type="molecule type" value="Genomic_DNA"/>
</dbReference>
<evidence type="ECO:0000313" key="5">
    <source>
        <dbReference type="Proteomes" id="UP000629596"/>
    </source>
</evidence>
<organism evidence="3 4">
    <name type="scientific">Parabacteroides acidifaciens</name>
    <dbReference type="NCBI Taxonomy" id="2290935"/>
    <lineage>
        <taxon>Bacteria</taxon>
        <taxon>Pseudomonadati</taxon>
        <taxon>Bacteroidota</taxon>
        <taxon>Bacteroidia</taxon>
        <taxon>Bacteroidales</taxon>
        <taxon>Tannerellaceae</taxon>
        <taxon>Parabacteroides</taxon>
    </lineage>
</organism>
<evidence type="ECO:0000313" key="3">
    <source>
        <dbReference type="EMBL" id="RDU47462.1"/>
    </source>
</evidence>
<gene>
    <name evidence="3" type="ORF">DWU89_19455</name>
    <name evidence="2" type="ORF">H8784_18960</name>
</gene>
<name>A0A3D8HA02_9BACT</name>
<dbReference type="InterPro" id="IPR036890">
    <property type="entry name" value="HATPase_C_sf"/>
</dbReference>
<sequence>MQFRFELEGGNFSKAGYASSQIKKVLKQLSVDPRVIKRVVVALYEAEVNVVAHAWRGTVQADIDADKIGLLLQDEGPGIPDIDQAMQEGYSTASPAVREMGFGAGMGLPNMKKNVDELTIESKVGKGTTVRMLTYFAMKNN</sequence>
<feature type="domain" description="Histidine kinase/HSP90-like ATPase" evidence="1">
    <location>
        <begin position="20"/>
        <end position="132"/>
    </location>
</feature>
<keyword evidence="2" id="KW-0547">Nucleotide-binding</keyword>
<dbReference type="InterPro" id="IPR003594">
    <property type="entry name" value="HATPase_dom"/>
</dbReference>
<dbReference type="AlphaFoldDB" id="A0A3D8HA02"/>
<dbReference type="SUPFAM" id="SSF55874">
    <property type="entry name" value="ATPase domain of HSP90 chaperone/DNA topoisomerase II/histidine kinase"/>
    <property type="match status" value="1"/>
</dbReference>
<evidence type="ECO:0000259" key="1">
    <source>
        <dbReference type="Pfam" id="PF13581"/>
    </source>
</evidence>
<comment type="caution">
    <text evidence="3">The sequence shown here is derived from an EMBL/GenBank/DDBJ whole genome shotgun (WGS) entry which is preliminary data.</text>
</comment>